<sequence>MINAEELSKGLISKNSSARKAQATAIMRLIGGLRNFKNGEFELDVKESMAIYDAIAVLEKGAQLLKKTAKLKLEQEQIRAKRHAAVEKAVNASDFAKLNTVGEHIALLSLIDFHKIAWFGDERIGALYVYCECHQECLKSMVDSIAYRAEPITEQLDRAWSTFQDKLPSLKQKHAALILRITELLEEESARQQATVNRI</sequence>
<name>A0AAJ2VDC8_DELAC</name>
<dbReference type="AlphaFoldDB" id="A0AAJ2VDC8"/>
<accession>A0AAJ2VDC8</accession>
<comment type="caution">
    <text evidence="1">The sequence shown here is derived from an EMBL/GenBank/DDBJ whole genome shotgun (WGS) entry which is preliminary data.</text>
</comment>
<dbReference type="Proteomes" id="UP001287445">
    <property type="component" value="Unassembled WGS sequence"/>
</dbReference>
<gene>
    <name evidence="1" type="ORF">SGN30_14890</name>
    <name evidence="2" type="ORF">SGN30_28455</name>
</gene>
<dbReference type="EMBL" id="JAWWMZ010000004">
    <property type="protein sequence ID" value="MDX4954702.1"/>
    <property type="molecule type" value="Genomic_DNA"/>
</dbReference>
<protein>
    <submittedName>
        <fullName evidence="1">Uncharacterized protein</fullName>
    </submittedName>
</protein>
<evidence type="ECO:0000313" key="2">
    <source>
        <dbReference type="EMBL" id="MDX4957369.1"/>
    </source>
</evidence>
<organism evidence="1 3">
    <name type="scientific">Delftia acidovorans</name>
    <name type="common">Pseudomonas acidovorans</name>
    <name type="synonym">Comamonas acidovorans</name>
    <dbReference type="NCBI Taxonomy" id="80866"/>
    <lineage>
        <taxon>Bacteria</taxon>
        <taxon>Pseudomonadati</taxon>
        <taxon>Pseudomonadota</taxon>
        <taxon>Betaproteobacteria</taxon>
        <taxon>Burkholderiales</taxon>
        <taxon>Comamonadaceae</taxon>
        <taxon>Delftia</taxon>
    </lineage>
</organism>
<proteinExistence type="predicted"/>
<evidence type="ECO:0000313" key="1">
    <source>
        <dbReference type="EMBL" id="MDX4954702.1"/>
    </source>
</evidence>
<reference evidence="1" key="1">
    <citation type="submission" date="2023-11" db="EMBL/GenBank/DDBJ databases">
        <title>Identification and selenium tolerance of Delftia acidovorans R3-25.</title>
        <authorList>
            <person name="Zhang S."/>
            <person name="Liu Y."/>
            <person name="Guo Y."/>
        </authorList>
    </citation>
    <scope>NUCLEOTIDE SEQUENCE</scope>
    <source>
        <strain evidence="1">R3-25</strain>
    </source>
</reference>
<dbReference type="RefSeq" id="WP_319073955.1">
    <property type="nucleotide sequence ID" value="NZ_JAWWMZ010000004.1"/>
</dbReference>
<dbReference type="EMBL" id="JAWWMZ010000017">
    <property type="protein sequence ID" value="MDX4957369.1"/>
    <property type="molecule type" value="Genomic_DNA"/>
</dbReference>
<evidence type="ECO:0000313" key="3">
    <source>
        <dbReference type="Proteomes" id="UP001287445"/>
    </source>
</evidence>